<organism evidence="5 6">
    <name type="scientific">Malassezia sympodialis (strain ATCC 42132)</name>
    <name type="common">Atopic eczema-associated yeast</name>
    <dbReference type="NCBI Taxonomy" id="1230383"/>
    <lineage>
        <taxon>Eukaryota</taxon>
        <taxon>Fungi</taxon>
        <taxon>Dikarya</taxon>
        <taxon>Basidiomycota</taxon>
        <taxon>Ustilaginomycotina</taxon>
        <taxon>Malasseziomycetes</taxon>
        <taxon>Malasseziales</taxon>
        <taxon>Malasseziaceae</taxon>
        <taxon>Malassezia</taxon>
    </lineage>
</organism>
<dbReference type="HAMAP" id="MF_01310">
    <property type="entry name" value="Ribosomal_uS11"/>
    <property type="match status" value="1"/>
</dbReference>
<proteinExistence type="inferred from homology"/>
<evidence type="ECO:0000313" key="5">
    <source>
        <dbReference type="EMBL" id="SHO78403.1"/>
    </source>
</evidence>
<feature type="region of interest" description="Disordered" evidence="4">
    <location>
        <begin position="71"/>
        <end position="103"/>
    </location>
</feature>
<keyword evidence="3" id="KW-0687">Ribonucleoprotein</keyword>
<dbReference type="EMBL" id="LT671824">
    <property type="protein sequence ID" value="SHO78403.1"/>
    <property type="molecule type" value="Genomic_DNA"/>
</dbReference>
<dbReference type="GO" id="GO:1990904">
    <property type="term" value="C:ribonucleoprotein complex"/>
    <property type="evidence" value="ECO:0007669"/>
    <property type="project" value="UniProtKB-KW"/>
</dbReference>
<dbReference type="GO" id="GO:0005840">
    <property type="term" value="C:ribosome"/>
    <property type="evidence" value="ECO:0007669"/>
    <property type="project" value="UniProtKB-KW"/>
</dbReference>
<dbReference type="VEuPathDB" id="FungiDB:MSYG_2746"/>
<dbReference type="InterPro" id="IPR036967">
    <property type="entry name" value="Ribosomal_uS11_sf"/>
</dbReference>
<feature type="region of interest" description="Disordered" evidence="4">
    <location>
        <begin position="37"/>
        <end position="57"/>
    </location>
</feature>
<keyword evidence="2 5" id="KW-0689">Ribosomal protein</keyword>
<dbReference type="Gene3D" id="3.30.420.80">
    <property type="entry name" value="Ribosomal protein S11"/>
    <property type="match status" value="1"/>
</dbReference>
<reference evidence="6" key="1">
    <citation type="journal article" date="2017" name="Nucleic Acids Res.">
        <title>Proteogenomics produces comprehensive and highly accurate protein-coding gene annotation in a complete genome assembly of Malassezia sympodialis.</title>
        <authorList>
            <person name="Zhu Y."/>
            <person name="Engstroem P.G."/>
            <person name="Tellgren-Roth C."/>
            <person name="Baudo C.D."/>
            <person name="Kennell J.C."/>
            <person name="Sun S."/>
            <person name="Billmyre R.B."/>
            <person name="Schroeder M.S."/>
            <person name="Andersson A."/>
            <person name="Holm T."/>
            <person name="Sigurgeirsson B."/>
            <person name="Wu G."/>
            <person name="Sankaranarayanan S.R."/>
            <person name="Siddharthan R."/>
            <person name="Sanyal K."/>
            <person name="Lundeberg J."/>
            <person name="Nystedt B."/>
            <person name="Boekhout T."/>
            <person name="Dawson T.L. Jr."/>
            <person name="Heitman J."/>
            <person name="Scheynius A."/>
            <person name="Lehtioe J."/>
        </authorList>
    </citation>
    <scope>NUCLEOTIDE SEQUENCE [LARGE SCALE GENOMIC DNA]</scope>
    <source>
        <strain evidence="6">ATCC 42132</strain>
    </source>
</reference>
<gene>
    <name evidence="5" type="ORF">MSYG_2746</name>
</gene>
<evidence type="ECO:0000313" key="6">
    <source>
        <dbReference type="Proteomes" id="UP000186303"/>
    </source>
</evidence>
<name>A0A1M8A7F6_MALS4</name>
<dbReference type="GO" id="GO:0006412">
    <property type="term" value="P:translation"/>
    <property type="evidence" value="ECO:0007669"/>
    <property type="project" value="InterPro"/>
</dbReference>
<evidence type="ECO:0000256" key="4">
    <source>
        <dbReference type="SAM" id="MobiDB-lite"/>
    </source>
</evidence>
<dbReference type="Proteomes" id="UP000186303">
    <property type="component" value="Chromosome 4"/>
</dbReference>
<comment type="similarity">
    <text evidence="1">Belongs to the universal ribosomal protein uS11 family.</text>
</comment>
<dbReference type="AlphaFoldDB" id="A0A1M8A7F6"/>
<accession>A0A1M8A7F6</accession>
<dbReference type="SUPFAM" id="SSF53137">
    <property type="entry name" value="Translational machinery components"/>
    <property type="match status" value="1"/>
</dbReference>
<evidence type="ECO:0000256" key="1">
    <source>
        <dbReference type="ARBA" id="ARBA00006194"/>
    </source>
</evidence>
<keyword evidence="6" id="KW-1185">Reference proteome</keyword>
<dbReference type="STRING" id="1230383.A0A1M8A7F6"/>
<evidence type="ECO:0000256" key="2">
    <source>
        <dbReference type="ARBA" id="ARBA00022980"/>
    </source>
</evidence>
<dbReference type="OMA" id="RTAFEWE"/>
<dbReference type="GO" id="GO:0003735">
    <property type="term" value="F:structural constituent of ribosome"/>
    <property type="evidence" value="ECO:0007669"/>
    <property type="project" value="InterPro"/>
</dbReference>
<evidence type="ECO:0000256" key="3">
    <source>
        <dbReference type="ARBA" id="ARBA00023274"/>
    </source>
</evidence>
<dbReference type="PANTHER" id="PTHR11759">
    <property type="entry name" value="40S RIBOSOMAL PROTEIN S14/30S RIBOSOMAL PROTEIN S11"/>
    <property type="match status" value="1"/>
</dbReference>
<protein>
    <submittedName>
        <fullName evidence="5">Similar to S.cerevisiae protein MRPS18 (Mitochondrial ribosomal protein of the small subunit)</fullName>
    </submittedName>
</protein>
<dbReference type="OrthoDB" id="1654884at2759"/>
<sequence>MAPMLRRLVRARPLALWPRAPVSPARIAMPVRMYSETPAPPAEPAAPAKEADAGPTVSVDSAVEFTPLPGMHAAERAEPVPPTSREPPSPRGRTQPHRLHVQSSRNNTIVTFTMPTGEPLARASGGSVGFRKAARSGYEAGYRAAVRVFQQIGANRQRWHVNGIEVLWNGFGQGREAVFRAFQASEGETVRGLVKVMTDKTPIKIGGVRPKKRRML</sequence>
<feature type="compositionally biased region" description="Pro residues" evidence="4">
    <location>
        <begin position="79"/>
        <end position="90"/>
    </location>
</feature>
<dbReference type="InterPro" id="IPR001971">
    <property type="entry name" value="Ribosomal_uS11"/>
</dbReference>
<dbReference type="Pfam" id="PF00411">
    <property type="entry name" value="Ribosomal_S11"/>
    <property type="match status" value="1"/>
</dbReference>